<organism evidence="2 3">
    <name type="scientific">Azoarcus indigens</name>
    <dbReference type="NCBI Taxonomy" id="29545"/>
    <lineage>
        <taxon>Bacteria</taxon>
        <taxon>Pseudomonadati</taxon>
        <taxon>Pseudomonadota</taxon>
        <taxon>Betaproteobacteria</taxon>
        <taxon>Rhodocyclales</taxon>
        <taxon>Zoogloeaceae</taxon>
        <taxon>Azoarcus</taxon>
    </lineage>
</organism>
<name>A0A4V3BP26_9RHOO</name>
<feature type="domain" description="Carboxymuconolactone decarboxylase-like" evidence="1">
    <location>
        <begin position="25"/>
        <end position="107"/>
    </location>
</feature>
<dbReference type="InterPro" id="IPR003779">
    <property type="entry name" value="CMD-like"/>
</dbReference>
<dbReference type="Proteomes" id="UP000295129">
    <property type="component" value="Unassembled WGS sequence"/>
</dbReference>
<dbReference type="EMBL" id="SNVV01000001">
    <property type="protein sequence ID" value="TDN56901.1"/>
    <property type="molecule type" value="Genomic_DNA"/>
</dbReference>
<dbReference type="AlphaFoldDB" id="A0A4V3BP26"/>
<dbReference type="RefSeq" id="WP_133587611.1">
    <property type="nucleotide sequence ID" value="NZ_SNVV01000001.1"/>
</dbReference>
<dbReference type="OrthoDB" id="1683318at2"/>
<dbReference type="InterPro" id="IPR029032">
    <property type="entry name" value="AhpD-like"/>
</dbReference>
<dbReference type="Gene3D" id="1.20.1290.10">
    <property type="entry name" value="AhpD-like"/>
    <property type="match status" value="1"/>
</dbReference>
<dbReference type="Pfam" id="PF02627">
    <property type="entry name" value="CMD"/>
    <property type="match status" value="1"/>
</dbReference>
<keyword evidence="3" id="KW-1185">Reference proteome</keyword>
<evidence type="ECO:0000313" key="2">
    <source>
        <dbReference type="EMBL" id="TDN56901.1"/>
    </source>
</evidence>
<gene>
    <name evidence="2" type="ORF">C7389_101280</name>
</gene>
<dbReference type="InterPro" id="IPR004675">
    <property type="entry name" value="AhpD_core"/>
</dbReference>
<proteinExistence type="predicted"/>
<keyword evidence="2" id="KW-0575">Peroxidase</keyword>
<comment type="caution">
    <text evidence="2">The sequence shown here is derived from an EMBL/GenBank/DDBJ whole genome shotgun (WGS) entry which is preliminary data.</text>
</comment>
<dbReference type="NCBIfam" id="TIGR00778">
    <property type="entry name" value="ahpD_dom"/>
    <property type="match status" value="1"/>
</dbReference>
<protein>
    <submittedName>
        <fullName evidence="2">AhpD family alkylhydroperoxidase</fullName>
    </submittedName>
</protein>
<keyword evidence="2" id="KW-0560">Oxidoreductase</keyword>
<accession>A0A4V3BP26</accession>
<evidence type="ECO:0000259" key="1">
    <source>
        <dbReference type="Pfam" id="PF02627"/>
    </source>
</evidence>
<dbReference type="PANTHER" id="PTHR33930:SF2">
    <property type="entry name" value="BLR3452 PROTEIN"/>
    <property type="match status" value="1"/>
</dbReference>
<reference evidence="2 3" key="1">
    <citation type="submission" date="2019-03" db="EMBL/GenBank/DDBJ databases">
        <title>Genomic Encyclopedia of Type Strains, Phase IV (KMG-IV): sequencing the most valuable type-strain genomes for metagenomic binning, comparative biology and taxonomic classification.</title>
        <authorList>
            <person name="Goeker M."/>
        </authorList>
    </citation>
    <scope>NUCLEOTIDE SEQUENCE [LARGE SCALE GENOMIC DNA]</scope>
    <source>
        <strain evidence="2 3">DSM 12121</strain>
    </source>
</reference>
<sequence>MSAQSYKELTREISANLAPMRSGQPALMQAFGALGKAALAAGALDAKTKELIALAIGVAARCDGCIGFHTQALARLGATPEEVQETLGIAVYMGGGPSLMYAANAVAAFEEAMPATASA</sequence>
<dbReference type="SUPFAM" id="SSF69118">
    <property type="entry name" value="AhpD-like"/>
    <property type="match status" value="1"/>
</dbReference>
<dbReference type="PANTHER" id="PTHR33930">
    <property type="entry name" value="ALKYL HYDROPEROXIDE REDUCTASE AHPD"/>
    <property type="match status" value="1"/>
</dbReference>
<evidence type="ECO:0000313" key="3">
    <source>
        <dbReference type="Proteomes" id="UP000295129"/>
    </source>
</evidence>
<dbReference type="GO" id="GO:0051920">
    <property type="term" value="F:peroxiredoxin activity"/>
    <property type="evidence" value="ECO:0007669"/>
    <property type="project" value="InterPro"/>
</dbReference>